<keyword evidence="1" id="KW-1133">Transmembrane helix</keyword>
<dbReference type="RefSeq" id="WP_092921510.1">
    <property type="nucleotide sequence ID" value="NZ_FJTZ01000006.1"/>
</dbReference>
<keyword evidence="1" id="KW-0472">Membrane</keyword>
<name>A0A2P2BV44_9FIRM</name>
<reference evidence="2 3" key="1">
    <citation type="submission" date="2014-09" db="EMBL/GenBank/DDBJ databases">
        <authorList>
            <person name="Hornung B.V."/>
        </authorList>
    </citation>
    <scope>NUCLEOTIDE SEQUENCE [LARGE SCALE GENOMIC DNA]</scope>
    <source>
        <strain evidence="2 3">FRIFI</strain>
    </source>
</reference>
<keyword evidence="3" id="KW-1185">Reference proteome</keyword>
<dbReference type="KEGG" id="rhom:FRIFI_2703"/>
<sequence length="61" mass="7053">MFGVMNWICLICVSLLVGEIMIYFCKDVIKILDLSKNKKARSVEITKAREQVNIYETKIAK</sequence>
<organism evidence="2 3">
    <name type="scientific">Romboutsia hominis</name>
    <dbReference type="NCBI Taxonomy" id="1507512"/>
    <lineage>
        <taxon>Bacteria</taxon>
        <taxon>Bacillati</taxon>
        <taxon>Bacillota</taxon>
        <taxon>Clostridia</taxon>
        <taxon>Peptostreptococcales</taxon>
        <taxon>Peptostreptococcaceae</taxon>
        <taxon>Romboutsia</taxon>
    </lineage>
</organism>
<dbReference type="EMBL" id="LN650648">
    <property type="protein sequence ID" value="CEI74220.1"/>
    <property type="molecule type" value="Genomic_DNA"/>
</dbReference>
<dbReference type="Proteomes" id="UP000245695">
    <property type="component" value="Chromosome 1"/>
</dbReference>
<protein>
    <submittedName>
        <fullName evidence="2">Uncharacterized protein</fullName>
    </submittedName>
</protein>
<feature type="transmembrane region" description="Helical" evidence="1">
    <location>
        <begin position="7"/>
        <end position="24"/>
    </location>
</feature>
<accession>A0A2P2BV44</accession>
<keyword evidence="1" id="KW-0812">Transmembrane</keyword>
<dbReference type="AlphaFoldDB" id="A0A2P2BV44"/>
<evidence type="ECO:0000313" key="2">
    <source>
        <dbReference type="EMBL" id="CEI74220.1"/>
    </source>
</evidence>
<evidence type="ECO:0000313" key="3">
    <source>
        <dbReference type="Proteomes" id="UP000245695"/>
    </source>
</evidence>
<evidence type="ECO:0000256" key="1">
    <source>
        <dbReference type="SAM" id="Phobius"/>
    </source>
</evidence>
<gene>
    <name evidence="2" type="ORF">FRIFI_2703</name>
</gene>
<proteinExistence type="predicted"/>